<dbReference type="Gene3D" id="1.10.10.820">
    <property type="match status" value="1"/>
</dbReference>
<proteinExistence type="inferred from homology"/>
<evidence type="ECO:0000313" key="14">
    <source>
        <dbReference type="Proteomes" id="UP001291926"/>
    </source>
</evidence>
<feature type="region of interest" description="Disordered" evidence="10">
    <location>
        <begin position="1"/>
        <end position="54"/>
    </location>
</feature>
<feature type="compositionally biased region" description="Low complexity" evidence="10">
    <location>
        <begin position="1923"/>
        <end position="1935"/>
    </location>
</feature>
<feature type="domain" description="Myosin motor" evidence="11">
    <location>
        <begin position="1023"/>
        <end position="1482"/>
    </location>
</feature>
<evidence type="ECO:0000256" key="6">
    <source>
        <dbReference type="ARBA" id="ARBA00023175"/>
    </source>
</evidence>
<feature type="compositionally biased region" description="Polar residues" evidence="10">
    <location>
        <begin position="1"/>
        <end position="11"/>
    </location>
</feature>
<protein>
    <submittedName>
        <fullName evidence="13">Uncharacterized protein</fullName>
    </submittedName>
</protein>
<feature type="region of interest" description="Disordered" evidence="10">
    <location>
        <begin position="1914"/>
        <end position="1949"/>
    </location>
</feature>
<dbReference type="Pfam" id="PF00612">
    <property type="entry name" value="IQ"/>
    <property type="match status" value="3"/>
</dbReference>
<feature type="compositionally biased region" description="Basic and acidic residues" evidence="10">
    <location>
        <begin position="19"/>
        <end position="32"/>
    </location>
</feature>
<feature type="region of interest" description="Disordered" evidence="10">
    <location>
        <begin position="1659"/>
        <end position="1678"/>
    </location>
</feature>
<dbReference type="EMBL" id="JAYDYQ010002533">
    <property type="protein sequence ID" value="KAK4484366.1"/>
    <property type="molecule type" value="Genomic_DNA"/>
</dbReference>
<evidence type="ECO:0000256" key="4">
    <source>
        <dbReference type="ARBA" id="ARBA00023054"/>
    </source>
</evidence>
<dbReference type="InterPro" id="IPR000048">
    <property type="entry name" value="IQ_motif_EF-hand-BS"/>
</dbReference>
<dbReference type="Gene3D" id="1.20.5.190">
    <property type="match status" value="2"/>
</dbReference>
<comment type="caution">
    <text evidence="13">The sequence shown here is derived from an EMBL/GenBank/DDBJ whole genome shotgun (WGS) entry which is preliminary data.</text>
</comment>
<keyword evidence="3" id="KW-0112">Calmodulin-binding</keyword>
<dbReference type="InterPro" id="IPR001609">
    <property type="entry name" value="Myosin_head_motor_dom-like"/>
</dbReference>
<comment type="similarity">
    <text evidence="8">Belongs to the TRAFAC class myosin-kinesin ATPase superfamily. Myosin family.</text>
</comment>
<dbReference type="Proteomes" id="UP001291926">
    <property type="component" value="Unassembled WGS sequence"/>
</dbReference>
<evidence type="ECO:0000256" key="3">
    <source>
        <dbReference type="ARBA" id="ARBA00022860"/>
    </source>
</evidence>
<dbReference type="PROSITE" id="PS51456">
    <property type="entry name" value="MYOSIN_MOTOR"/>
    <property type="match status" value="2"/>
</dbReference>
<evidence type="ECO:0000313" key="13">
    <source>
        <dbReference type="EMBL" id="KAK4484366.1"/>
    </source>
</evidence>
<feature type="region of interest" description="Disordered" evidence="10">
    <location>
        <begin position="1805"/>
        <end position="1825"/>
    </location>
</feature>
<dbReference type="CDD" id="cd01383">
    <property type="entry name" value="MYSc_Myo8"/>
    <property type="match status" value="1"/>
</dbReference>
<dbReference type="Gene3D" id="3.30.70.1590">
    <property type="match status" value="1"/>
</dbReference>
<evidence type="ECO:0000256" key="8">
    <source>
        <dbReference type="PROSITE-ProRule" id="PRU00782"/>
    </source>
</evidence>
<dbReference type="SMART" id="SM00015">
    <property type="entry name" value="IQ"/>
    <property type="match status" value="6"/>
</dbReference>
<feature type="coiled-coil region" evidence="9">
    <location>
        <begin position="1600"/>
        <end position="1641"/>
    </location>
</feature>
<keyword evidence="5 8" id="KW-0518">Myosin</keyword>
<evidence type="ECO:0000256" key="10">
    <source>
        <dbReference type="SAM" id="MobiDB-lite"/>
    </source>
</evidence>
<feature type="domain" description="Myosin N-terminal SH3-like" evidence="12">
    <location>
        <begin position="120"/>
        <end position="169"/>
    </location>
</feature>
<feature type="compositionally biased region" description="Low complexity" evidence="10">
    <location>
        <begin position="39"/>
        <end position="53"/>
    </location>
</feature>
<keyword evidence="14" id="KW-1185">Reference proteome</keyword>
<evidence type="ECO:0000256" key="5">
    <source>
        <dbReference type="ARBA" id="ARBA00023123"/>
    </source>
</evidence>
<feature type="binding site" evidence="8">
    <location>
        <begin position="281"/>
        <end position="288"/>
    </location>
    <ligand>
        <name>ATP</name>
        <dbReference type="ChEBI" id="CHEBI:30616"/>
    </ligand>
</feature>
<evidence type="ECO:0000256" key="2">
    <source>
        <dbReference type="ARBA" id="ARBA00022840"/>
    </source>
</evidence>
<dbReference type="PROSITE" id="PS50096">
    <property type="entry name" value="IQ"/>
    <property type="match status" value="6"/>
</dbReference>
<dbReference type="InterPro" id="IPR036022">
    <property type="entry name" value="MYSc_Myo8"/>
</dbReference>
<dbReference type="PRINTS" id="PR00193">
    <property type="entry name" value="MYOSINHEAVY"/>
</dbReference>
<keyword evidence="4 9" id="KW-0175">Coiled coil</keyword>
<keyword evidence="2 8" id="KW-0067">ATP-binding</keyword>
<dbReference type="InterPro" id="IPR057535">
    <property type="entry name" value="MYO1-3_N_SH3"/>
</dbReference>
<feature type="region of interest" description="Actin-binding" evidence="8">
    <location>
        <begin position="812"/>
        <end position="834"/>
    </location>
</feature>
<feature type="compositionally biased region" description="Polar residues" evidence="10">
    <location>
        <begin position="1662"/>
        <end position="1678"/>
    </location>
</feature>
<dbReference type="Pfam" id="PF25369">
    <property type="entry name" value="SH3_VIII-1_N"/>
    <property type="match status" value="1"/>
</dbReference>
<evidence type="ECO:0000256" key="1">
    <source>
        <dbReference type="ARBA" id="ARBA00022741"/>
    </source>
</evidence>
<comment type="caution">
    <text evidence="8">Lacks conserved residue(s) required for the propagation of feature annotation.</text>
</comment>
<organism evidence="13 14">
    <name type="scientific">Penstemon davidsonii</name>
    <dbReference type="NCBI Taxonomy" id="160366"/>
    <lineage>
        <taxon>Eukaryota</taxon>
        <taxon>Viridiplantae</taxon>
        <taxon>Streptophyta</taxon>
        <taxon>Embryophyta</taxon>
        <taxon>Tracheophyta</taxon>
        <taxon>Spermatophyta</taxon>
        <taxon>Magnoliopsida</taxon>
        <taxon>eudicotyledons</taxon>
        <taxon>Gunneridae</taxon>
        <taxon>Pentapetalae</taxon>
        <taxon>asterids</taxon>
        <taxon>lamiids</taxon>
        <taxon>Lamiales</taxon>
        <taxon>Plantaginaceae</taxon>
        <taxon>Cheloneae</taxon>
        <taxon>Penstemon</taxon>
    </lineage>
</organism>
<dbReference type="SMART" id="SM00242">
    <property type="entry name" value="MYSc"/>
    <property type="match status" value="2"/>
</dbReference>
<dbReference type="Gene3D" id="6.20.240.20">
    <property type="match status" value="1"/>
</dbReference>
<keyword evidence="6 8" id="KW-0505">Motor protein</keyword>
<keyword evidence="7 8" id="KW-0009">Actin-binding</keyword>
<dbReference type="InterPro" id="IPR027417">
    <property type="entry name" value="P-loop_NTPase"/>
</dbReference>
<evidence type="ECO:0000256" key="7">
    <source>
        <dbReference type="ARBA" id="ARBA00023203"/>
    </source>
</evidence>
<dbReference type="Gene3D" id="1.20.58.530">
    <property type="match status" value="2"/>
</dbReference>
<accession>A0ABR0D506</accession>
<dbReference type="InterPro" id="IPR036961">
    <property type="entry name" value="Kinesin_motor_dom_sf"/>
</dbReference>
<feature type="domain" description="Myosin motor" evidence="11">
    <location>
        <begin position="173"/>
        <end position="937"/>
    </location>
</feature>
<dbReference type="SUPFAM" id="SSF52540">
    <property type="entry name" value="P-loop containing nucleoside triphosphate hydrolases"/>
    <property type="match status" value="3"/>
</dbReference>
<evidence type="ECO:0000256" key="9">
    <source>
        <dbReference type="SAM" id="Coils"/>
    </source>
</evidence>
<dbReference type="Gene3D" id="3.40.850.10">
    <property type="entry name" value="Kinesin motor domain"/>
    <property type="match status" value="3"/>
</dbReference>
<dbReference type="Gene3D" id="1.20.120.720">
    <property type="entry name" value="Myosin VI head, motor domain, U50 subdomain"/>
    <property type="match status" value="2"/>
</dbReference>
<evidence type="ECO:0000259" key="12">
    <source>
        <dbReference type="PROSITE" id="PS51844"/>
    </source>
</evidence>
<dbReference type="PANTHER" id="PTHR13140:SF706">
    <property type="entry name" value="DILUTE CLASS UNCONVENTIONAL MYOSIN, ISOFORM C"/>
    <property type="match status" value="1"/>
</dbReference>
<evidence type="ECO:0000259" key="11">
    <source>
        <dbReference type="PROSITE" id="PS51456"/>
    </source>
</evidence>
<dbReference type="InterPro" id="IPR004009">
    <property type="entry name" value="SH3_Myosin"/>
</dbReference>
<dbReference type="PROSITE" id="PS51844">
    <property type="entry name" value="SH3_LIKE"/>
    <property type="match status" value="1"/>
</dbReference>
<dbReference type="Pfam" id="PF00063">
    <property type="entry name" value="Myosin_head"/>
    <property type="match status" value="3"/>
</dbReference>
<keyword evidence="1 8" id="KW-0547">Nucleotide-binding</keyword>
<dbReference type="PANTHER" id="PTHR13140">
    <property type="entry name" value="MYOSIN"/>
    <property type="match status" value="1"/>
</dbReference>
<sequence length="2102" mass="237114">MLSVSPNSLARSSLEEMLDSLRQRDENLKPKDMPPALPSRPRSISRSRLPSTRNTTFHIEESDSLLCNGNVKKDGMKGLKRGSFGVKKVKEIEPGESPYIMEPSGEEDEIHNDNVGYFMKKKLRVWCRRHNCPWESGHIQSTSGEKASVLLSDGSVVRVPTQDLVPANPDILEGVDDLVQLSYLNEPSVLQNLQDRYSQDVIYSKAGPVLLALNPFKDVQLYGNDFVTAYRQKLLDSPHVYAIADTAYNEMMTGVIHYFSFCVATIVNFADGMNQSIIISGESGAGKTETAKIAMQYFSALGGGSGGIETEVLQTSCILEAFGNAKTSRNDNSSRFGKLIEIHFSATGKICGARIQTSTHDDLINHSQKDTCTKQVTMAPTSAIATTPLLHAPSLFPPPLIPFLPLTTLSRTSISCSSLPRHSSHLNYFNFSNPIPTIFSPSPAAAVEALKIRKQREGPGRLRLKHASDYNYLNQSDCLEIHDVDDADKFRILMGALNAVGFSKEEQEHAFEMLSAVLWLGNISFLVIDDENHVEAVADEAITNAAGLIGCGDQDLMLALSTHRTQAEKDKVAESRLTLQQATDARDSLAKFIYTNLFDWIVEKISLSLAMGKEKTGRCINILDIFGFESFKKNSFEQFCINYANERLQQHFNRHLFKLEQEESELDGIDWTKVDFEDNQDCLDLYEKKPIGLISLLDEESSFPEATDLTFANKLKQHLDANQFFKGERGGAFSVRHYAGEVLYDTEEFLEKNRDPLHFEAIQLLSLCTSRLPQLFASKLLKNSQNPAGSMIQLGMSLCQKQSVATKFKGQLFKLLQQLECTRPHFICCIKPNSKQIPGAFEKNIVLEQLRCCGILEMVRVSRSGYPTRMTHQEFTRRYGFLLQENNTCGDPLSTSVAILQQFDILPDRYQVGYRKLYFRAGQCGGVQIGALENVRKQVLQGTLEVQKCFRGHRERQYFHDLKGTVVTLQSYVRGEIARKDYGDLLRFKRQCAPRKLDEQLMAVVHIQSVIRGWLVQKHVRHLRNSKQSNVSKRKPGRRISEAKGALNAVGFSKEEQEHAFEMLSAVLWLGNISFLVIDDENHVEAVADEAITNAAGLIGCGDQDLMLALSTHRTQAEKDKVAESRLTLQQATDARDSLAKFIYTNLFDWIVEKISLSLAMGKEKTGRCINILDIFGFESFKKNSFEQFCINYANERLQQHFNRHLFKLEQEECELDGIDWTKVDFEDNQDCLDLYEKKPIGLISLLDEESSFPEATDLTFANKLKQHLDANHCFKGERVGAFSVRHYAGEVLYDTEEFLEKNRDPLHFKAIQLLSLCTSRLPQLFASKLLKNSQNPAGSMIQLGMSLCQKQSVATKFKGQLFKLLQQLECTRPHFICCIKPNSKQIPGAFEKYIVLEQLRCCGILEMVRVSRSGYPTRMTHQEFTRRYGFLLQENNTCEDPLSTSVAILQQFDILPDRYQVGYRKLYFRAGQIGALENVRKQVLQGTLEVQKCFRGHRERQYFHDLKGTVVTLQSYVRGEIARKEYGDLLRFERQCAPRKLDEQLMAVVHIQSVIRGWLVQKHVRHLRNSKQSNVSKRKPGRRISEAKDLPLDMLPSVVEELRSKVSMAELTLGQKEKENAALREQVQQFEARMKSMEDMWQKQMASLQMSLAAAKKSLGADNTQTPGGSTDTNGGLNTVGPLAKEFEQRKQTFDEALATVEVKPEELRKLKQSFTAWKKDYKARLRKTKGKIHKQGGHPETEKHRRKWNSLVPHKVEWGDEIEAPMWADLTLEFDSTYEDKDDEYWFHISHPIHQCSAKQLKSLEGPSSPKLPPSVSKSRGKDYKTKMMQAPPVACGLTLNKFKTLSNKSSFIVDLVPKRAIESKAFNGNVKSSLDSKSSKSVWGFSGKTTSSKSIITSEVTRKASRVEIKGMKQSEGRKSCSSKSSIVGSSSLHPQCDGTNQNQTDYKNKTSVRRNEMIRSRVISTNKVNRSNICKAHGVPAKKSSCNSNLHISREPKKTMDLTRANVTREVNICVLPKVATKSTKARGVDYSSTIEQGGKENQAGKIVLGINSSITKLKKPEPEGDNRVIKRKVVQKSDRTKVPVPKVHLFAFSSLCS</sequence>
<name>A0ABR0D506_9LAMI</name>
<reference evidence="13 14" key="1">
    <citation type="journal article" date="2023" name="bioRxiv">
        <title>Genome report: Whole genome sequence and annotation of Penstemon davidsonii.</title>
        <authorList>
            <person name="Ostevik K.L."/>
            <person name="Alabady M."/>
            <person name="Zhang M."/>
            <person name="Rausher M.D."/>
        </authorList>
    </citation>
    <scope>NUCLEOTIDE SEQUENCE [LARGE SCALE GENOMIC DNA]</scope>
    <source>
        <strain evidence="13">DNT005</strain>
        <tissue evidence="13">Whole leaf</tissue>
    </source>
</reference>
<gene>
    <name evidence="13" type="ORF">RD792_006943</name>
</gene>
<feature type="region of interest" description="Actin-binding" evidence="8">
    <location>
        <begin position="1362"/>
        <end position="1384"/>
    </location>
</feature>